<protein>
    <recommendedName>
        <fullName evidence="4">HTH La-type RNA-binding domain-containing protein</fullName>
    </recommendedName>
</protein>
<dbReference type="STRING" id="3871.A0A4P1R7D4"/>
<evidence type="ECO:0000256" key="3">
    <source>
        <dbReference type="SAM" id="MobiDB-lite"/>
    </source>
</evidence>
<dbReference type="CDD" id="cd07323">
    <property type="entry name" value="LAM"/>
    <property type="match status" value="1"/>
</dbReference>
<feature type="region of interest" description="Disordered" evidence="3">
    <location>
        <begin position="319"/>
        <end position="344"/>
    </location>
</feature>
<dbReference type="SUPFAM" id="SSF46785">
    <property type="entry name" value="Winged helix' DNA-binding domain"/>
    <property type="match status" value="1"/>
</dbReference>
<keyword evidence="6" id="KW-1185">Reference proteome</keyword>
<dbReference type="InterPro" id="IPR006630">
    <property type="entry name" value="La_HTH"/>
</dbReference>
<keyword evidence="1 2" id="KW-0694">RNA-binding</keyword>
<dbReference type="PANTHER" id="PTHR22792">
    <property type="entry name" value="LUPUS LA PROTEIN-RELATED"/>
    <property type="match status" value="1"/>
</dbReference>
<accession>A0A4P1R7D4</accession>
<dbReference type="InterPro" id="IPR045180">
    <property type="entry name" value="La_dom_prot"/>
</dbReference>
<evidence type="ECO:0000259" key="4">
    <source>
        <dbReference type="PROSITE" id="PS50961"/>
    </source>
</evidence>
<sequence length="404" mass="45174">MVSGEDQESNAPKSAWNIPIVDADISVIMATSHESWPPLSPSPSFTVPLYVPAMVPPPHIDVPGYAFAPAPGSFLRVPAMNPTVNSSNGRPNIEQGGHLNQGWHHQRPFPSSANMPMQQGLGPWPYITAPFYDPHQGYMFGPNFPGSGPQWCAPMAPPGSIRGPRPQQFVPYAVNTVPKSLPPETIALRTRIVKQIDYYFSDENLQHDHYLISFMNDQGWVPISTVAGFKRVKRMTRDIPFILDALQSSSTVEVQGDNIRKRNDWLKWIQVSLLDSGSLVAQIQQRQLVEDATNSFEIAAENASLREHIQSNTNTLQASHMNKEQDTESRHSIDKSLATSEDNESGDVLADISNDFSITFMLDEEIELVQKMLKKTELSFTKRYCIVPNFLIDIWINLTSFSTL</sequence>
<evidence type="ECO:0000256" key="2">
    <source>
        <dbReference type="PROSITE-ProRule" id="PRU00332"/>
    </source>
</evidence>
<feature type="domain" description="HTH La-type RNA-binding" evidence="4">
    <location>
        <begin position="182"/>
        <end position="271"/>
    </location>
</feature>
<evidence type="ECO:0000256" key="1">
    <source>
        <dbReference type="ARBA" id="ARBA00022884"/>
    </source>
</evidence>
<dbReference type="Pfam" id="PF05383">
    <property type="entry name" value="La"/>
    <property type="match status" value="1"/>
</dbReference>
<dbReference type="EMBL" id="CM007369">
    <property type="protein sequence ID" value="OIW04164.1"/>
    <property type="molecule type" value="Genomic_DNA"/>
</dbReference>
<reference evidence="5 6" key="1">
    <citation type="journal article" date="2017" name="Plant Biotechnol. J.">
        <title>A comprehensive draft genome sequence for lupin (Lupinus angustifolius), an emerging health food: insights into plant-microbe interactions and legume evolution.</title>
        <authorList>
            <person name="Hane J.K."/>
            <person name="Ming Y."/>
            <person name="Kamphuis L.G."/>
            <person name="Nelson M.N."/>
            <person name="Garg G."/>
            <person name="Atkins C.A."/>
            <person name="Bayer P.E."/>
            <person name="Bravo A."/>
            <person name="Bringans S."/>
            <person name="Cannon S."/>
            <person name="Edwards D."/>
            <person name="Foley R."/>
            <person name="Gao L.L."/>
            <person name="Harrison M.J."/>
            <person name="Huang W."/>
            <person name="Hurgobin B."/>
            <person name="Li S."/>
            <person name="Liu C.W."/>
            <person name="McGrath A."/>
            <person name="Morahan G."/>
            <person name="Murray J."/>
            <person name="Weller J."/>
            <person name="Jian J."/>
            <person name="Singh K.B."/>
        </authorList>
    </citation>
    <scope>NUCLEOTIDE SEQUENCE [LARGE SCALE GENOMIC DNA]</scope>
    <source>
        <strain evidence="6">cv. Tanjil</strain>
        <tissue evidence="5">Whole plant</tissue>
    </source>
</reference>
<dbReference type="AlphaFoldDB" id="A0A4P1R7D4"/>
<dbReference type="PROSITE" id="PS50961">
    <property type="entry name" value="HTH_LA"/>
    <property type="match status" value="1"/>
</dbReference>
<feature type="compositionally biased region" description="Basic and acidic residues" evidence="3">
    <location>
        <begin position="321"/>
        <end position="334"/>
    </location>
</feature>
<name>A0A4P1R7D4_LUPAN</name>
<dbReference type="SMART" id="SM00715">
    <property type="entry name" value="LA"/>
    <property type="match status" value="1"/>
</dbReference>
<dbReference type="Gramene" id="OIW04164">
    <property type="protein sequence ID" value="OIW04164"/>
    <property type="gene ID" value="TanjilG_00724"/>
</dbReference>
<dbReference type="GO" id="GO:0003723">
    <property type="term" value="F:RNA binding"/>
    <property type="evidence" value="ECO:0007669"/>
    <property type="project" value="UniProtKB-UniRule"/>
</dbReference>
<gene>
    <name evidence="5" type="ORF">TanjilG_00724</name>
</gene>
<dbReference type="Gene3D" id="1.10.10.10">
    <property type="entry name" value="Winged helix-like DNA-binding domain superfamily/Winged helix DNA-binding domain"/>
    <property type="match status" value="1"/>
</dbReference>
<proteinExistence type="predicted"/>
<evidence type="ECO:0000313" key="6">
    <source>
        <dbReference type="Proteomes" id="UP000188354"/>
    </source>
</evidence>
<evidence type="ECO:0000313" key="5">
    <source>
        <dbReference type="EMBL" id="OIW04164.1"/>
    </source>
</evidence>
<dbReference type="PANTHER" id="PTHR22792:SF101">
    <property type="entry name" value="LA-RELATED PROTEIN 1A"/>
    <property type="match status" value="1"/>
</dbReference>
<organism evidence="5 6">
    <name type="scientific">Lupinus angustifolius</name>
    <name type="common">Narrow-leaved blue lupine</name>
    <dbReference type="NCBI Taxonomy" id="3871"/>
    <lineage>
        <taxon>Eukaryota</taxon>
        <taxon>Viridiplantae</taxon>
        <taxon>Streptophyta</taxon>
        <taxon>Embryophyta</taxon>
        <taxon>Tracheophyta</taxon>
        <taxon>Spermatophyta</taxon>
        <taxon>Magnoliopsida</taxon>
        <taxon>eudicotyledons</taxon>
        <taxon>Gunneridae</taxon>
        <taxon>Pentapetalae</taxon>
        <taxon>rosids</taxon>
        <taxon>fabids</taxon>
        <taxon>Fabales</taxon>
        <taxon>Fabaceae</taxon>
        <taxon>Papilionoideae</taxon>
        <taxon>50 kb inversion clade</taxon>
        <taxon>genistoids sensu lato</taxon>
        <taxon>core genistoids</taxon>
        <taxon>Genisteae</taxon>
        <taxon>Lupinus</taxon>
    </lineage>
</organism>
<dbReference type="Proteomes" id="UP000188354">
    <property type="component" value="Chromosome LG09"/>
</dbReference>
<dbReference type="InterPro" id="IPR036388">
    <property type="entry name" value="WH-like_DNA-bd_sf"/>
</dbReference>
<dbReference type="InterPro" id="IPR036390">
    <property type="entry name" value="WH_DNA-bd_sf"/>
</dbReference>